<organism evidence="1">
    <name type="scientific">Oryza brachyantha</name>
    <name type="common">malo sina</name>
    <dbReference type="NCBI Taxonomy" id="4533"/>
    <lineage>
        <taxon>Eukaryota</taxon>
        <taxon>Viridiplantae</taxon>
        <taxon>Streptophyta</taxon>
        <taxon>Embryophyta</taxon>
        <taxon>Tracheophyta</taxon>
        <taxon>Spermatophyta</taxon>
        <taxon>Magnoliopsida</taxon>
        <taxon>Liliopsida</taxon>
        <taxon>Poales</taxon>
        <taxon>Poaceae</taxon>
        <taxon>BOP clade</taxon>
        <taxon>Oryzoideae</taxon>
        <taxon>Oryzeae</taxon>
        <taxon>Oryzinae</taxon>
        <taxon>Oryza</taxon>
    </lineage>
</organism>
<dbReference type="AlphaFoldDB" id="J3LC85"/>
<dbReference type="Gramene" id="OB02G22520.1">
    <property type="protein sequence ID" value="OB02G22520.1"/>
    <property type="gene ID" value="OB02G22520"/>
</dbReference>
<keyword evidence="2" id="KW-1185">Reference proteome</keyword>
<dbReference type="Proteomes" id="UP000006038">
    <property type="component" value="Unassembled WGS sequence"/>
</dbReference>
<reference evidence="1" key="1">
    <citation type="submission" date="2013-04" db="UniProtKB">
        <authorList>
            <consortium name="EnsemblPlants"/>
        </authorList>
    </citation>
    <scope>IDENTIFICATION</scope>
</reference>
<name>J3LC85_ORYBR</name>
<accession>J3LC85</accession>
<evidence type="ECO:0000313" key="1">
    <source>
        <dbReference type="EnsemblPlants" id="OB02G22520.1"/>
    </source>
</evidence>
<evidence type="ECO:0000313" key="2">
    <source>
        <dbReference type="Proteomes" id="UP000006038"/>
    </source>
</evidence>
<dbReference type="HOGENOM" id="CLU_1621549_0_0_1"/>
<dbReference type="EnsemblPlants" id="OB02G22520.1">
    <property type="protein sequence ID" value="OB02G22520.1"/>
    <property type="gene ID" value="OB02G22520"/>
</dbReference>
<proteinExistence type="predicted"/>
<protein>
    <submittedName>
        <fullName evidence="1">Uncharacterized protein</fullName>
    </submittedName>
</protein>
<sequence length="164" mass="18673">MGDMNTDDQRRCYIIISGRITSALHETRTEIPCSGIHWLRDWGFGILAHGNQGKSTEEEQVRRGFGERTALRPPPKGGVIVCLHGIAADVEVRVAPWLYLLELNQLGTDLGGVQLECLFELFESCCIRDTISFTKRDTIKLKIDFTLHILITRKWALYQNMQNN</sequence>